<protein>
    <recommendedName>
        <fullName evidence="3">PepSY domain-containing protein</fullName>
    </recommendedName>
</protein>
<organism evidence="1 2">
    <name type="scientific">Liquorilactobacillus cacaonum DSM 21116</name>
    <dbReference type="NCBI Taxonomy" id="1423729"/>
    <lineage>
        <taxon>Bacteria</taxon>
        <taxon>Bacillati</taxon>
        <taxon>Bacillota</taxon>
        <taxon>Bacilli</taxon>
        <taxon>Lactobacillales</taxon>
        <taxon>Lactobacillaceae</taxon>
        <taxon>Liquorilactobacillus</taxon>
    </lineage>
</organism>
<accession>A0A0R2CQL2</accession>
<dbReference type="EMBL" id="AYZE01000014">
    <property type="protein sequence ID" value="KRM90603.1"/>
    <property type="molecule type" value="Genomic_DNA"/>
</dbReference>
<dbReference type="RefSeq" id="WP_057828837.1">
    <property type="nucleotide sequence ID" value="NZ_AYZE01000014.1"/>
</dbReference>
<name>A0A0R2CQL2_9LACO</name>
<dbReference type="AlphaFoldDB" id="A0A0R2CQL2"/>
<sequence length="110" mass="12371">MTITFNRFLPLTLGILTGFIGGVQASNILKKNTQLTPQQILENIKNSFQNEIPIQDSWIAVQTKQIRKFALTTEVYQGGVSRIEDNQLVRYEFQADAKTGSVLSLNRIDA</sequence>
<keyword evidence="2" id="KW-1185">Reference proteome</keyword>
<gene>
    <name evidence="1" type="ORF">FC80_GL000592</name>
</gene>
<evidence type="ECO:0008006" key="3">
    <source>
        <dbReference type="Google" id="ProtNLM"/>
    </source>
</evidence>
<reference evidence="1 2" key="1">
    <citation type="journal article" date="2015" name="Genome Announc.">
        <title>Expanding the biotechnology potential of lactobacilli through comparative genomics of 213 strains and associated genera.</title>
        <authorList>
            <person name="Sun Z."/>
            <person name="Harris H.M."/>
            <person name="McCann A."/>
            <person name="Guo C."/>
            <person name="Argimon S."/>
            <person name="Zhang W."/>
            <person name="Yang X."/>
            <person name="Jeffery I.B."/>
            <person name="Cooney J.C."/>
            <person name="Kagawa T.F."/>
            <person name="Liu W."/>
            <person name="Song Y."/>
            <person name="Salvetti E."/>
            <person name="Wrobel A."/>
            <person name="Rasinkangas P."/>
            <person name="Parkhill J."/>
            <person name="Rea M.C."/>
            <person name="O'Sullivan O."/>
            <person name="Ritari J."/>
            <person name="Douillard F.P."/>
            <person name="Paul Ross R."/>
            <person name="Yang R."/>
            <person name="Briner A.E."/>
            <person name="Felis G.E."/>
            <person name="de Vos W.M."/>
            <person name="Barrangou R."/>
            <person name="Klaenhammer T.R."/>
            <person name="Caufield P.W."/>
            <person name="Cui Y."/>
            <person name="Zhang H."/>
            <person name="O'Toole P.W."/>
        </authorList>
    </citation>
    <scope>NUCLEOTIDE SEQUENCE [LARGE SCALE GENOMIC DNA]</scope>
    <source>
        <strain evidence="1 2">DSM 21116</strain>
    </source>
</reference>
<dbReference type="PATRIC" id="fig|1423729.3.peg.598"/>
<evidence type="ECO:0000313" key="2">
    <source>
        <dbReference type="Proteomes" id="UP000051131"/>
    </source>
</evidence>
<evidence type="ECO:0000313" key="1">
    <source>
        <dbReference type="EMBL" id="KRM90603.1"/>
    </source>
</evidence>
<dbReference type="Proteomes" id="UP000051131">
    <property type="component" value="Unassembled WGS sequence"/>
</dbReference>
<dbReference type="STRING" id="1423729.FC80_GL000592"/>
<dbReference type="OrthoDB" id="2989832at2"/>
<comment type="caution">
    <text evidence="1">The sequence shown here is derived from an EMBL/GenBank/DDBJ whole genome shotgun (WGS) entry which is preliminary data.</text>
</comment>
<proteinExistence type="predicted"/>